<evidence type="ECO:0000313" key="3">
    <source>
        <dbReference type="Proteomes" id="UP000198551"/>
    </source>
</evidence>
<keyword evidence="3" id="KW-1185">Reference proteome</keyword>
<name>A0A1C4WJQ2_9ACTN</name>
<dbReference type="AlphaFoldDB" id="A0A1C4WJQ2"/>
<dbReference type="PROSITE" id="PS51257">
    <property type="entry name" value="PROKAR_LIPOPROTEIN"/>
    <property type="match status" value="1"/>
</dbReference>
<dbReference type="Proteomes" id="UP000198551">
    <property type="component" value="Unassembled WGS sequence"/>
</dbReference>
<accession>A0A1C4WJQ2</accession>
<sequence length="225" mass="22691">MSRRLIIAAALTAVLAGCGSATGPGTATAPAPALAAPSPTDGGAAAALRDRYAATGSLAGLAENPGYASAQLDSDGVACGRPLPLLDRRLAVSTRVFVTPEGTPTGEFVEIAQETMVYPDEAAAADAVRQIFGVLEACGRDEEDGQVTTGHTAGNLPAGLGVPGRVVSATMTAPDGTRFPHRYGCLHRGRVTQCVAVWTRSAAGTGTWFTRAVTATAAGLRASKG</sequence>
<organism evidence="2 3">
    <name type="scientific">Micromonospora marina</name>
    <dbReference type="NCBI Taxonomy" id="307120"/>
    <lineage>
        <taxon>Bacteria</taxon>
        <taxon>Bacillati</taxon>
        <taxon>Actinomycetota</taxon>
        <taxon>Actinomycetes</taxon>
        <taxon>Micromonosporales</taxon>
        <taxon>Micromonosporaceae</taxon>
        <taxon>Micromonospora</taxon>
    </lineage>
</organism>
<keyword evidence="1" id="KW-0732">Signal</keyword>
<protein>
    <recommendedName>
        <fullName evidence="4">PknH-like extracellular domain-containing protein</fullName>
    </recommendedName>
</protein>
<feature type="signal peptide" evidence="1">
    <location>
        <begin position="1"/>
        <end position="23"/>
    </location>
</feature>
<evidence type="ECO:0008006" key="4">
    <source>
        <dbReference type="Google" id="ProtNLM"/>
    </source>
</evidence>
<evidence type="ECO:0000256" key="1">
    <source>
        <dbReference type="SAM" id="SignalP"/>
    </source>
</evidence>
<evidence type="ECO:0000313" key="2">
    <source>
        <dbReference type="EMBL" id="SCE96445.1"/>
    </source>
</evidence>
<feature type="chain" id="PRO_5039033272" description="PknH-like extracellular domain-containing protein" evidence="1">
    <location>
        <begin position="24"/>
        <end position="225"/>
    </location>
</feature>
<dbReference type="RefSeq" id="WP_091043876.1">
    <property type="nucleotide sequence ID" value="NZ_FMCV01000005.1"/>
</dbReference>
<proteinExistence type="predicted"/>
<gene>
    <name evidence="2" type="ORF">GA0070215_10567</name>
</gene>
<reference evidence="3" key="1">
    <citation type="submission" date="2016-06" db="EMBL/GenBank/DDBJ databases">
        <authorList>
            <person name="Varghese N."/>
        </authorList>
    </citation>
    <scope>NUCLEOTIDE SEQUENCE [LARGE SCALE GENOMIC DNA]</scope>
    <source>
        <strain evidence="3">DSM 45555</strain>
    </source>
</reference>
<dbReference type="EMBL" id="FMCV01000005">
    <property type="protein sequence ID" value="SCE96445.1"/>
    <property type="molecule type" value="Genomic_DNA"/>
</dbReference>